<evidence type="ECO:0000313" key="1">
    <source>
        <dbReference type="Proteomes" id="UP000095287"/>
    </source>
</evidence>
<dbReference type="WBParaSite" id="L893_g9186.t1">
    <property type="protein sequence ID" value="L893_g9186.t1"/>
    <property type="gene ID" value="L893_g9186"/>
</dbReference>
<proteinExistence type="predicted"/>
<sequence>MDRARGAEPEMVRNLVPSLTGIDLETTIDGRSSRTHIGAEQSNTDDLLLRNPTFDPFALYDSISDLYADSSLTHQMYNMVHVH</sequence>
<protein>
    <submittedName>
        <fullName evidence="2">Catalase</fullName>
    </submittedName>
</protein>
<evidence type="ECO:0000313" key="2">
    <source>
        <dbReference type="WBParaSite" id="L893_g9186.t1"/>
    </source>
</evidence>
<keyword evidence="1" id="KW-1185">Reference proteome</keyword>
<name>A0A1I8AT26_9BILA</name>
<dbReference type="AlphaFoldDB" id="A0A1I8AT26"/>
<reference evidence="2" key="1">
    <citation type="submission" date="2016-11" db="UniProtKB">
        <authorList>
            <consortium name="WormBaseParasite"/>
        </authorList>
    </citation>
    <scope>IDENTIFICATION</scope>
</reference>
<dbReference type="Proteomes" id="UP000095287">
    <property type="component" value="Unplaced"/>
</dbReference>
<organism evidence="1 2">
    <name type="scientific">Steinernema glaseri</name>
    <dbReference type="NCBI Taxonomy" id="37863"/>
    <lineage>
        <taxon>Eukaryota</taxon>
        <taxon>Metazoa</taxon>
        <taxon>Ecdysozoa</taxon>
        <taxon>Nematoda</taxon>
        <taxon>Chromadorea</taxon>
        <taxon>Rhabditida</taxon>
        <taxon>Tylenchina</taxon>
        <taxon>Panagrolaimomorpha</taxon>
        <taxon>Strongyloidoidea</taxon>
        <taxon>Steinernematidae</taxon>
        <taxon>Steinernema</taxon>
    </lineage>
</organism>
<accession>A0A1I8AT26</accession>